<dbReference type="SUPFAM" id="SSF51735">
    <property type="entry name" value="NAD(P)-binding Rossmann-fold domains"/>
    <property type="match status" value="1"/>
</dbReference>
<protein>
    <recommendedName>
        <fullName evidence="1">NAD(P)-binding domain-containing protein</fullName>
    </recommendedName>
</protein>
<organism evidence="2 3">
    <name type="scientific">Enterococcus sulfureus ATCC 49903</name>
    <dbReference type="NCBI Taxonomy" id="1140003"/>
    <lineage>
        <taxon>Bacteria</taxon>
        <taxon>Bacillati</taxon>
        <taxon>Bacillota</taxon>
        <taxon>Bacilli</taxon>
        <taxon>Lactobacillales</taxon>
        <taxon>Enterococcaceae</taxon>
        <taxon>Enterococcus</taxon>
    </lineage>
</organism>
<name>S0NNH4_9ENTE</name>
<evidence type="ECO:0000313" key="3">
    <source>
        <dbReference type="Proteomes" id="UP000015961"/>
    </source>
</evidence>
<dbReference type="RefSeq" id="WP_016186360.1">
    <property type="nucleotide sequence ID" value="NZ_ASWO01000007.1"/>
</dbReference>
<dbReference type="eggNOG" id="COG0702">
    <property type="taxonomic scope" value="Bacteria"/>
</dbReference>
<dbReference type="OrthoDB" id="9785372at2"/>
<evidence type="ECO:0000313" key="2">
    <source>
        <dbReference type="EMBL" id="EOT83042.1"/>
    </source>
</evidence>
<keyword evidence="3" id="KW-1185">Reference proteome</keyword>
<dbReference type="STRING" id="1140003.OMY_01928"/>
<dbReference type="EMBL" id="ASWO01000007">
    <property type="protein sequence ID" value="EOT83042.1"/>
    <property type="molecule type" value="Genomic_DNA"/>
</dbReference>
<accession>S0NNH4</accession>
<dbReference type="PANTHER" id="PTHR15020">
    <property type="entry name" value="FLAVIN REDUCTASE-RELATED"/>
    <property type="match status" value="1"/>
</dbReference>
<dbReference type="AlphaFoldDB" id="S0NNH4"/>
<dbReference type="Proteomes" id="UP000015961">
    <property type="component" value="Unassembled WGS sequence"/>
</dbReference>
<evidence type="ECO:0000259" key="1">
    <source>
        <dbReference type="Pfam" id="PF13460"/>
    </source>
</evidence>
<reference evidence="2 3" key="1">
    <citation type="submission" date="2013-03" db="EMBL/GenBank/DDBJ databases">
        <title>The Genome Sequence of Enterococcus sulfureus ATCC_49903 (PacBio/Illumina hybrid assembly).</title>
        <authorList>
            <consortium name="The Broad Institute Genomics Platform"/>
            <consortium name="The Broad Institute Genome Sequencing Center for Infectious Disease"/>
            <person name="Earl A."/>
            <person name="Russ C."/>
            <person name="Gilmore M."/>
            <person name="Surin D."/>
            <person name="Walker B."/>
            <person name="Young S."/>
            <person name="Zeng Q."/>
            <person name="Gargeya S."/>
            <person name="Fitzgerald M."/>
            <person name="Haas B."/>
            <person name="Abouelleil A."/>
            <person name="Allen A.W."/>
            <person name="Alvarado L."/>
            <person name="Arachchi H.M."/>
            <person name="Berlin A.M."/>
            <person name="Chapman S.B."/>
            <person name="Gainer-Dewar J."/>
            <person name="Goldberg J."/>
            <person name="Griggs A."/>
            <person name="Gujja S."/>
            <person name="Hansen M."/>
            <person name="Howarth C."/>
            <person name="Imamovic A."/>
            <person name="Ireland A."/>
            <person name="Larimer J."/>
            <person name="McCowan C."/>
            <person name="Murphy C."/>
            <person name="Pearson M."/>
            <person name="Poon T.W."/>
            <person name="Priest M."/>
            <person name="Roberts A."/>
            <person name="Saif S."/>
            <person name="Shea T."/>
            <person name="Sisk P."/>
            <person name="Sykes S."/>
            <person name="Wortman J."/>
            <person name="Nusbaum C."/>
            <person name="Birren B."/>
        </authorList>
    </citation>
    <scope>NUCLEOTIDE SEQUENCE [LARGE SCALE GENOMIC DNA]</scope>
    <source>
        <strain evidence="2 3">ATCC 49903</strain>
    </source>
</reference>
<dbReference type="InterPro" id="IPR036291">
    <property type="entry name" value="NAD(P)-bd_dom_sf"/>
</dbReference>
<dbReference type="PATRIC" id="fig|1140003.3.peg.1859"/>
<dbReference type="PANTHER" id="PTHR15020:SF50">
    <property type="entry name" value="UPF0659 PROTEIN YMR090W"/>
    <property type="match status" value="1"/>
</dbReference>
<feature type="domain" description="NAD(P)-binding" evidence="1">
    <location>
        <begin position="7"/>
        <end position="186"/>
    </location>
</feature>
<dbReference type="InterPro" id="IPR016040">
    <property type="entry name" value="NAD(P)-bd_dom"/>
</dbReference>
<dbReference type="Pfam" id="PF13460">
    <property type="entry name" value="NAD_binding_10"/>
    <property type="match status" value="1"/>
</dbReference>
<gene>
    <name evidence="2" type="ORF">I573_02155</name>
</gene>
<sequence length="211" mass="23070">MNIFVIGSTGRVAKELIPALVEEGHHVFAGARQPEKIVESEFVTPVKFDLEWEVPEMAQALKNAEVVYFVAGSRGKALLQTDLFGAKKAMEATEKAGIGRYIQLSSANSLQPETWKGTALEALMDYNIAKFFADHWLMDHTNLEYTILQPGSLEEAPATGKISLNSGELGKNTIPDVAKTLAVLLTTDKTKNQVIAMRNGDEEIETAVHAL</sequence>
<dbReference type="Gene3D" id="3.40.50.720">
    <property type="entry name" value="NAD(P)-binding Rossmann-like Domain"/>
    <property type="match status" value="1"/>
</dbReference>
<comment type="caution">
    <text evidence="2">The sequence shown here is derived from an EMBL/GenBank/DDBJ whole genome shotgun (WGS) entry which is preliminary data.</text>
</comment>
<proteinExistence type="predicted"/>